<feature type="domain" description="EF-hand" evidence="4">
    <location>
        <begin position="236"/>
        <end position="271"/>
    </location>
</feature>
<evidence type="ECO:0000256" key="1">
    <source>
        <dbReference type="ARBA" id="ARBA00022737"/>
    </source>
</evidence>
<dbReference type="OrthoDB" id="5340910at2759"/>
<dbReference type="Pfam" id="PF13499">
    <property type="entry name" value="EF-hand_7"/>
    <property type="match status" value="2"/>
</dbReference>
<dbReference type="VEuPathDB" id="AmoebaDB:FDP41_006528"/>
<dbReference type="CDD" id="cd00051">
    <property type="entry name" value="EFh"/>
    <property type="match status" value="2"/>
</dbReference>
<dbReference type="RefSeq" id="XP_044559209.1">
    <property type="nucleotide sequence ID" value="XM_044710173.1"/>
</dbReference>
<keyword evidence="2" id="KW-0106">Calcium</keyword>
<feature type="compositionally biased region" description="Polar residues" evidence="3">
    <location>
        <begin position="55"/>
        <end position="65"/>
    </location>
</feature>
<feature type="compositionally biased region" description="Polar residues" evidence="3">
    <location>
        <begin position="72"/>
        <end position="85"/>
    </location>
</feature>
<feature type="region of interest" description="Disordered" evidence="3">
    <location>
        <begin position="1"/>
        <end position="33"/>
    </location>
</feature>
<sequence>MSERGSSETSAYYETTTSGTYESNDMNTKHSNHQALVEELMNQKKIHMQNVVLKKQSSSGSSVQTPMKGILTNGNNSPSSTQYTTNSNPSSRKSSPKSVSIAPSAISVTNGSENNLFFEEMKKAFQSIDVNGDGKLSKNELAVAIRSYGLDPSSKELHELFQMAGSKDGFIDFEQFSSLMKKTVNIELFEDDRKKKKSIAKIFDAIDKNGDGFIDLNEFKELLESIPGGSRINPEKDIQTMKEILGSMDQNKDGLVDLNEFYECMLKEKDFYEKCKSLFEPSPFQYINVFKTLPSSFRTSTLYALKQSGKYNTSNFVTPNLNDSGINYLDLTLDTCSKNILPIYASNFKITFNSAKGVPLPRENVKILERKVYMILTSNDKYISNIHQVAAFWSPNKCDEWTFTNNLESNVLLRTMVDNANTSLLLEFVIVVEGERGSTHEICCGHTSIPLNGDYQNPKNYDFFIMGGSIKKPVDIAQEDIIFSKNNVVGKLGMLFKGLPRPQISLKIIAVTSVQKQQKLSTCPPNIVTNYSSWEILSTYRKVLAKKLFPSRALDERMIESTSPELRWFPQLLDDKDLWMLFLDKWKLLVSAAKKSKDKKPEESVLMKLVHDSYSSLLCMNLPKYTGRQTVISLFFESPKEVLNSNGLLFRPFDASSECVLSPIFH</sequence>
<reference evidence="5 6" key="1">
    <citation type="journal article" date="2019" name="Sci. Rep.">
        <title>Nanopore sequencing improves the draft genome of the human pathogenic amoeba Naegleria fowleri.</title>
        <authorList>
            <person name="Liechti N."/>
            <person name="Schurch N."/>
            <person name="Bruggmann R."/>
            <person name="Wittwer M."/>
        </authorList>
    </citation>
    <scope>NUCLEOTIDE SEQUENCE [LARGE SCALE GENOMIC DNA]</scope>
    <source>
        <strain evidence="5 6">ATCC 30894</strain>
    </source>
</reference>
<keyword evidence="6" id="KW-1185">Reference proteome</keyword>
<dbReference type="FunFam" id="1.10.238.10:FF:000178">
    <property type="entry name" value="Calmodulin-2 A"/>
    <property type="match status" value="1"/>
</dbReference>
<dbReference type="SMART" id="SM00054">
    <property type="entry name" value="EFh"/>
    <property type="match status" value="4"/>
</dbReference>
<evidence type="ECO:0000259" key="4">
    <source>
        <dbReference type="PROSITE" id="PS50222"/>
    </source>
</evidence>
<feature type="compositionally biased region" description="Low complexity" evidence="3">
    <location>
        <begin position="7"/>
        <end position="23"/>
    </location>
</feature>
<dbReference type="OMA" id="STHEICC"/>
<dbReference type="InterPro" id="IPR018247">
    <property type="entry name" value="EF_Hand_1_Ca_BS"/>
</dbReference>
<dbReference type="Proteomes" id="UP000444721">
    <property type="component" value="Unassembled WGS sequence"/>
</dbReference>
<dbReference type="GO" id="GO:0005737">
    <property type="term" value="C:cytoplasm"/>
    <property type="evidence" value="ECO:0007669"/>
    <property type="project" value="TreeGrafter"/>
</dbReference>
<dbReference type="GeneID" id="68113746"/>
<organism evidence="5 6">
    <name type="scientific">Naegleria fowleri</name>
    <name type="common">Brain eating amoeba</name>
    <dbReference type="NCBI Taxonomy" id="5763"/>
    <lineage>
        <taxon>Eukaryota</taxon>
        <taxon>Discoba</taxon>
        <taxon>Heterolobosea</taxon>
        <taxon>Tetramitia</taxon>
        <taxon>Eutetramitia</taxon>
        <taxon>Vahlkampfiidae</taxon>
        <taxon>Naegleria</taxon>
    </lineage>
</organism>
<dbReference type="GO" id="GO:0005929">
    <property type="term" value="C:cilium"/>
    <property type="evidence" value="ECO:0007669"/>
    <property type="project" value="TreeGrafter"/>
</dbReference>
<accession>A0A6A5BIA3</accession>
<dbReference type="Gene3D" id="1.10.238.10">
    <property type="entry name" value="EF-hand"/>
    <property type="match status" value="2"/>
</dbReference>
<gene>
    <name evidence="5" type="ORF">FDP41_006528</name>
</gene>
<feature type="domain" description="EF-hand" evidence="4">
    <location>
        <begin position="116"/>
        <end position="151"/>
    </location>
</feature>
<evidence type="ECO:0000256" key="3">
    <source>
        <dbReference type="SAM" id="MobiDB-lite"/>
    </source>
</evidence>
<dbReference type="InterPro" id="IPR011992">
    <property type="entry name" value="EF-hand-dom_pair"/>
</dbReference>
<evidence type="ECO:0000313" key="5">
    <source>
        <dbReference type="EMBL" id="KAF0974496.1"/>
    </source>
</evidence>
<protein>
    <recommendedName>
        <fullName evidence="4">EF-hand domain-containing protein</fullName>
    </recommendedName>
</protein>
<keyword evidence="1" id="KW-0677">Repeat</keyword>
<dbReference type="EMBL" id="VFQX01000052">
    <property type="protein sequence ID" value="KAF0974496.1"/>
    <property type="molecule type" value="Genomic_DNA"/>
</dbReference>
<dbReference type="PROSITE" id="PS50222">
    <property type="entry name" value="EF_HAND_2"/>
    <property type="match status" value="3"/>
</dbReference>
<dbReference type="AlphaFoldDB" id="A0A6A5BIA3"/>
<feature type="region of interest" description="Disordered" evidence="3">
    <location>
        <begin position="47"/>
        <end position="100"/>
    </location>
</feature>
<dbReference type="VEuPathDB" id="AmoebaDB:NF0022110"/>
<dbReference type="InterPro" id="IPR002048">
    <property type="entry name" value="EF_hand_dom"/>
</dbReference>
<proteinExistence type="predicted"/>
<dbReference type="GO" id="GO:0005509">
    <property type="term" value="F:calcium ion binding"/>
    <property type="evidence" value="ECO:0007669"/>
    <property type="project" value="InterPro"/>
</dbReference>
<dbReference type="PROSITE" id="PS00018">
    <property type="entry name" value="EF_HAND_1"/>
    <property type="match status" value="3"/>
</dbReference>
<feature type="domain" description="EF-hand" evidence="4">
    <location>
        <begin position="194"/>
        <end position="229"/>
    </location>
</feature>
<evidence type="ECO:0000313" key="6">
    <source>
        <dbReference type="Proteomes" id="UP000444721"/>
    </source>
</evidence>
<dbReference type="InterPro" id="IPR039687">
    <property type="entry name" value="NPHP1"/>
</dbReference>
<evidence type="ECO:0000256" key="2">
    <source>
        <dbReference type="ARBA" id="ARBA00022837"/>
    </source>
</evidence>
<dbReference type="PANTHER" id="PTHR15176">
    <property type="entry name" value="NEPHROCYSTIN"/>
    <property type="match status" value="1"/>
</dbReference>
<name>A0A6A5BIA3_NAEFO</name>
<dbReference type="VEuPathDB" id="AmoebaDB:NfTy_089260"/>
<feature type="compositionally biased region" description="Low complexity" evidence="3">
    <location>
        <begin position="86"/>
        <end position="100"/>
    </location>
</feature>
<dbReference type="SUPFAM" id="SSF47473">
    <property type="entry name" value="EF-hand"/>
    <property type="match status" value="1"/>
</dbReference>
<comment type="caution">
    <text evidence="5">The sequence shown here is derived from an EMBL/GenBank/DDBJ whole genome shotgun (WGS) entry which is preliminary data.</text>
</comment>
<dbReference type="PANTHER" id="PTHR15176:SF1">
    <property type="entry name" value="NEPHROCYSTIN-1"/>
    <property type="match status" value="1"/>
</dbReference>